<dbReference type="InterPro" id="IPR013042">
    <property type="entry name" value="DUF1592"/>
</dbReference>
<dbReference type="EMBL" id="LUKE01000001">
    <property type="protein sequence ID" value="KYG65822.1"/>
    <property type="molecule type" value="Genomic_DNA"/>
</dbReference>
<evidence type="ECO:0000313" key="5">
    <source>
        <dbReference type="Proteomes" id="UP000075320"/>
    </source>
</evidence>
<name>A0A150WMX9_BDEBC</name>
<evidence type="ECO:0000259" key="2">
    <source>
        <dbReference type="Pfam" id="PF07627"/>
    </source>
</evidence>
<comment type="caution">
    <text evidence="4">The sequence shown here is derived from an EMBL/GenBank/DDBJ whole genome shotgun (WGS) entry which is preliminary data.</text>
</comment>
<feature type="region of interest" description="Disordered" evidence="1">
    <location>
        <begin position="37"/>
        <end position="56"/>
    </location>
</feature>
<dbReference type="AlphaFoldDB" id="A0A150WMX9"/>
<organism evidence="4 5">
    <name type="scientific">Bdellovibrio bacteriovorus</name>
    <dbReference type="NCBI Taxonomy" id="959"/>
    <lineage>
        <taxon>Bacteria</taxon>
        <taxon>Pseudomonadati</taxon>
        <taxon>Bdellovibrionota</taxon>
        <taxon>Bdellovibrionia</taxon>
        <taxon>Bdellovibrionales</taxon>
        <taxon>Pseudobdellovibrionaceae</taxon>
        <taxon>Bdellovibrio</taxon>
    </lineage>
</organism>
<reference evidence="4 5" key="1">
    <citation type="submission" date="2016-03" db="EMBL/GenBank/DDBJ databases">
        <authorList>
            <person name="Ploux O."/>
        </authorList>
    </citation>
    <scope>NUCLEOTIDE SEQUENCE [LARGE SCALE GENOMIC DNA]</scope>
    <source>
        <strain evidence="4 5">R0</strain>
    </source>
</reference>
<feature type="domain" description="DUF1592" evidence="3">
    <location>
        <begin position="244"/>
        <end position="376"/>
    </location>
</feature>
<evidence type="ECO:0008006" key="6">
    <source>
        <dbReference type="Google" id="ProtNLM"/>
    </source>
</evidence>
<dbReference type="RefSeq" id="WP_061833365.1">
    <property type="nucleotide sequence ID" value="NZ_LUKE01000001.1"/>
</dbReference>
<dbReference type="Proteomes" id="UP000075320">
    <property type="component" value="Unassembled WGS sequence"/>
</dbReference>
<dbReference type="InterPro" id="IPR013039">
    <property type="entry name" value="DUF1588"/>
</dbReference>
<evidence type="ECO:0000313" key="4">
    <source>
        <dbReference type="EMBL" id="KYG65822.1"/>
    </source>
</evidence>
<protein>
    <recommendedName>
        <fullName evidence="6">DUF1592 domain-containing protein</fullName>
    </recommendedName>
</protein>
<accession>A0A150WMX9</accession>
<gene>
    <name evidence="4" type="ORF">AZI86_01745</name>
</gene>
<dbReference type="OrthoDB" id="127185at2"/>
<feature type="compositionally biased region" description="Polar residues" evidence="1">
    <location>
        <begin position="38"/>
        <end position="50"/>
    </location>
</feature>
<evidence type="ECO:0000259" key="3">
    <source>
        <dbReference type="Pfam" id="PF07631"/>
    </source>
</evidence>
<dbReference type="Pfam" id="PF07627">
    <property type="entry name" value="PSCyt3"/>
    <property type="match status" value="1"/>
</dbReference>
<evidence type="ECO:0000256" key="1">
    <source>
        <dbReference type="SAM" id="MobiDB-lite"/>
    </source>
</evidence>
<proteinExistence type="predicted"/>
<feature type="domain" description="DUF1588" evidence="2">
    <location>
        <begin position="392"/>
        <end position="492"/>
    </location>
</feature>
<dbReference type="Pfam" id="PF07631">
    <property type="entry name" value="PSD4"/>
    <property type="match status" value="1"/>
</dbReference>
<sequence>MKKILERGAFIFMTAGFCFTCVGCNAITEFISPEIENPSITEGETTSPSLTKEEPKSSVSQVSVLLDKQCKKPAAMAVRDSVRLNKLQLGNAIRDTFGEATLNAEAVQAAFAKYPNDVDFETASQFKIMFDQTKLDAVNAIAHAVGEFVASNPLTLASVGGGCFSGITNATAEACYHEFILKLGRLVLRRPLHVPEILNLKKVVSAGLTQKEKVMGITEALLQSAPFLFQFEMGTSLKSEILTLNAFDVASRLSFLILDSVPDATLSQLADSGEILKPAVQRQQVDRLFLDPRAKTKIRRFALYWLGQTSNHAMPSLPTSPPSLVAGLDPVALRTEILREVQEYVEYEIFNGATFKDLLLSTRSFARTDDLASIYGHSKVTSSAPAQMGAGRFGVLLRPILTASTTSTPSSIIRGVRLYSRLFCGSLGSPPAGAEGAGIDITEPEIIKKYSNRTLIEMKTGSGTCFNCHSLANPLGFAFGTMDSFGRFRTTEKIYKFGGADSDLIATHPIDSSAVILTGHNEKFLVNGPQDFAQQLANSQIGPACFSRHMYEFLQVQEESMSDSCLMNEVIKTVQDSNKGVLEAFKEIILSSYLTQKRIN</sequence>
<keyword evidence="5" id="KW-1185">Reference proteome</keyword>